<keyword evidence="3" id="KW-0119">Carbohydrate metabolism</keyword>
<evidence type="ECO:0000256" key="5">
    <source>
        <dbReference type="ARBA" id="ARBA00023326"/>
    </source>
</evidence>
<protein>
    <submittedName>
        <fullName evidence="9">Glycoside hydrolase</fullName>
    </submittedName>
</protein>
<evidence type="ECO:0000256" key="2">
    <source>
        <dbReference type="ARBA" id="ARBA00022801"/>
    </source>
</evidence>
<dbReference type="InterPro" id="IPR012341">
    <property type="entry name" value="6hp_glycosidase-like_sf"/>
</dbReference>
<dbReference type="AlphaFoldDB" id="A0A5M6DSP8"/>
<evidence type="ECO:0000259" key="7">
    <source>
        <dbReference type="Pfam" id="PF00759"/>
    </source>
</evidence>
<name>A0A5M6DSP8_9BACT</name>
<reference evidence="9 10" key="1">
    <citation type="submission" date="2019-09" db="EMBL/GenBank/DDBJ databases">
        <title>Genome sequence and assembly of Adhaeribacter sp.</title>
        <authorList>
            <person name="Chhetri G."/>
        </authorList>
    </citation>
    <scope>NUCLEOTIDE SEQUENCE [LARGE SCALE GENOMIC DNA]</scope>
    <source>
        <strain evidence="9 10">DK36</strain>
    </source>
</reference>
<evidence type="ECO:0000256" key="4">
    <source>
        <dbReference type="ARBA" id="ARBA00023295"/>
    </source>
</evidence>
<keyword evidence="4" id="KW-0326">Glycosidase</keyword>
<comment type="similarity">
    <text evidence="1">Belongs to the glycosyl hydrolase 9 (cellulase E) family.</text>
</comment>
<dbReference type="InterPro" id="IPR001701">
    <property type="entry name" value="Glyco_hydro_9"/>
</dbReference>
<organism evidence="9 10">
    <name type="scientific">Adhaeribacter rhizoryzae</name>
    <dbReference type="NCBI Taxonomy" id="2607907"/>
    <lineage>
        <taxon>Bacteria</taxon>
        <taxon>Pseudomonadati</taxon>
        <taxon>Bacteroidota</taxon>
        <taxon>Cytophagia</taxon>
        <taxon>Cytophagales</taxon>
        <taxon>Hymenobacteraceae</taxon>
        <taxon>Adhaeribacter</taxon>
    </lineage>
</organism>
<dbReference type="InterPro" id="IPR014756">
    <property type="entry name" value="Ig_E-set"/>
</dbReference>
<feature type="signal peptide" evidence="6">
    <location>
        <begin position="1"/>
        <end position="23"/>
    </location>
</feature>
<dbReference type="SUPFAM" id="SSF48208">
    <property type="entry name" value="Six-hairpin glycosidases"/>
    <property type="match status" value="1"/>
</dbReference>
<dbReference type="SUPFAM" id="SSF81296">
    <property type="entry name" value="E set domains"/>
    <property type="match status" value="1"/>
</dbReference>
<evidence type="ECO:0000313" key="9">
    <source>
        <dbReference type="EMBL" id="KAA5549279.1"/>
    </source>
</evidence>
<dbReference type="Proteomes" id="UP000323426">
    <property type="component" value="Unassembled WGS sequence"/>
</dbReference>
<evidence type="ECO:0000256" key="6">
    <source>
        <dbReference type="SAM" id="SignalP"/>
    </source>
</evidence>
<evidence type="ECO:0000256" key="1">
    <source>
        <dbReference type="ARBA" id="ARBA00007072"/>
    </source>
</evidence>
<evidence type="ECO:0000313" key="10">
    <source>
        <dbReference type="Proteomes" id="UP000323426"/>
    </source>
</evidence>
<dbReference type="CDD" id="cd02850">
    <property type="entry name" value="E_set_Cellulase_N"/>
    <property type="match status" value="1"/>
</dbReference>
<dbReference type="InterPro" id="IPR008928">
    <property type="entry name" value="6-hairpin_glycosidase_sf"/>
</dbReference>
<comment type="caution">
    <text evidence="9">The sequence shown here is derived from an EMBL/GenBank/DDBJ whole genome shotgun (WGS) entry which is preliminary data.</text>
</comment>
<dbReference type="PANTHER" id="PTHR22298">
    <property type="entry name" value="ENDO-1,4-BETA-GLUCANASE"/>
    <property type="match status" value="1"/>
</dbReference>
<sequence>MGIIRNCWLLLIFLLFMTKSAAAQNSWIRINQIGYLPNATKVAVWVSKEDNNPAKRFELREARTNKIVFKSNKTEKFDAYAAFKKGSRLDFSKFNQEGEYYLQSGSTKSPVFRINAAVYDNTADHILQYMRQQRCGYNPFLQDSCHTQDGFRVFHPSGDSAHINTVGGWHDATDYLQYVTTSANATFQMLFAYEHHPEAFGDDFDANGNPGKNNIPDILDEAKWGLDWLLRMNPAKTEMYNQLADDRDHVGYRLPNHDKVSYGKGLERPVYFATGKPQGSFAYKNRATGIAYTAGKYASAYSLGAQLLAKYYPNYAQNLEIKAQEAYAHGLANPGVCQTAPGRAPYFYEEDNWVDDMELAAIQLSKITNRPEYLEQARRFGQQEPVTPWMGADTARHYQWYPFLNLGHYYLATQSEADKQIFAGYLKKGLEGVYNRGKHNPFLMGVPFIWCSNNLVTALVTQCYLYRQLTQDNQFAAMEASLRDWLFGCNPWGTSMIIGLPDKGIYPKAPHSSLTKLNGYVLNGGLVDGPVYGSIYNNLKGIALEEPDEFSPFQSRLVVYHDDFGDYSTNEPTMDGTASLSFYLSAMQKEGQQPVLKKSKKKK</sequence>
<feature type="chain" id="PRO_5024286749" evidence="6">
    <location>
        <begin position="24"/>
        <end position="603"/>
    </location>
</feature>
<dbReference type="Pfam" id="PF02927">
    <property type="entry name" value="CelD_N"/>
    <property type="match status" value="1"/>
</dbReference>
<feature type="domain" description="Glycoside hydrolase family 9" evidence="7">
    <location>
        <begin position="119"/>
        <end position="583"/>
    </location>
</feature>
<dbReference type="EMBL" id="VWSF01000001">
    <property type="protein sequence ID" value="KAA5549279.1"/>
    <property type="molecule type" value="Genomic_DNA"/>
</dbReference>
<dbReference type="GO" id="GO:0008810">
    <property type="term" value="F:cellulase activity"/>
    <property type="evidence" value="ECO:0007669"/>
    <property type="project" value="InterPro"/>
</dbReference>
<dbReference type="GO" id="GO:0000272">
    <property type="term" value="P:polysaccharide catabolic process"/>
    <property type="evidence" value="ECO:0007669"/>
    <property type="project" value="UniProtKB-KW"/>
</dbReference>
<dbReference type="Gene3D" id="2.60.40.10">
    <property type="entry name" value="Immunoglobulins"/>
    <property type="match status" value="1"/>
</dbReference>
<evidence type="ECO:0000256" key="3">
    <source>
        <dbReference type="ARBA" id="ARBA00023277"/>
    </source>
</evidence>
<dbReference type="Pfam" id="PF00759">
    <property type="entry name" value="Glyco_hydro_9"/>
    <property type="match status" value="1"/>
</dbReference>
<dbReference type="Gene3D" id="1.50.10.10">
    <property type="match status" value="1"/>
</dbReference>
<dbReference type="RefSeq" id="WP_150086274.1">
    <property type="nucleotide sequence ID" value="NZ_VWSF01000001.1"/>
</dbReference>
<dbReference type="InterPro" id="IPR013783">
    <property type="entry name" value="Ig-like_fold"/>
</dbReference>
<keyword evidence="2 9" id="KW-0378">Hydrolase</keyword>
<accession>A0A5M6DSP8</accession>
<keyword evidence="6" id="KW-0732">Signal</keyword>
<keyword evidence="10" id="KW-1185">Reference proteome</keyword>
<feature type="domain" description="Cellulase Ig-like" evidence="8">
    <location>
        <begin position="24"/>
        <end position="108"/>
    </location>
</feature>
<proteinExistence type="inferred from homology"/>
<keyword evidence="5" id="KW-0624">Polysaccharide degradation</keyword>
<dbReference type="InterPro" id="IPR004197">
    <property type="entry name" value="Cellulase_Ig-like"/>
</dbReference>
<gene>
    <name evidence="9" type="ORF">F0145_01400</name>
</gene>
<evidence type="ECO:0000259" key="8">
    <source>
        <dbReference type="Pfam" id="PF02927"/>
    </source>
</evidence>